<dbReference type="Proteomes" id="UP000594681">
    <property type="component" value="Chromosome"/>
</dbReference>
<keyword evidence="3" id="KW-1185">Reference proteome</keyword>
<proteinExistence type="predicted"/>
<evidence type="ECO:0000313" key="3">
    <source>
        <dbReference type="Proteomes" id="UP000594681"/>
    </source>
</evidence>
<dbReference type="InterPro" id="IPR049726">
    <property type="entry name" value="TtfA-like_core"/>
</dbReference>
<organism evidence="2 3">
    <name type="scientific">Corynebacterium lizhenjunii</name>
    <dbReference type="NCBI Taxonomy" id="2709394"/>
    <lineage>
        <taxon>Bacteria</taxon>
        <taxon>Bacillati</taxon>
        <taxon>Actinomycetota</taxon>
        <taxon>Actinomycetes</taxon>
        <taxon>Mycobacteriales</taxon>
        <taxon>Corynebacteriaceae</taxon>
        <taxon>Corynebacterium</taxon>
    </lineage>
</organism>
<gene>
    <name evidence="2" type="ORF">G7Y31_10680</name>
</gene>
<accession>A0A7T0KGR4</accession>
<evidence type="ECO:0000256" key="1">
    <source>
        <dbReference type="SAM" id="MobiDB-lite"/>
    </source>
</evidence>
<dbReference type="KEGG" id="cliz:G7Y31_10680"/>
<evidence type="ECO:0000313" key="2">
    <source>
        <dbReference type="EMBL" id="QPK80420.1"/>
    </source>
</evidence>
<reference evidence="2 3" key="1">
    <citation type="submission" date="2020-11" db="EMBL/GenBank/DDBJ databases">
        <title>Corynebacterium sp. ZJ-599.</title>
        <authorList>
            <person name="Zhou J."/>
        </authorList>
    </citation>
    <scope>NUCLEOTIDE SEQUENCE [LARGE SCALE GENOMIC DNA]</scope>
    <source>
        <strain evidence="2 3">ZJ-599</strain>
    </source>
</reference>
<sequence length="284" mass="30616">MPGAVLRERREWAQHRGYEFHKQDPYLVDEFTRGAAAAGAEPRDIVAGQVLGHEMLLMDIGSVAVMAMRTGAASDVVVDFRREGALDVESGDDLVPAFDVADFHIYSTHVPVVERLVDPRVRSALDAMPAVVTAVWMESEWVLAQMTKQARTLDWDAMQAPLALLADTARVLPPRSAAAQGFDPSAGDPTRAIEPQAAALAQGPTLVGPPQDEFVHPPVQRPDEPVQLPSRTGAEVHGTMAQHALGADEVDAIADGTERPHIDGDTPRMRRRLDGGSSLFDDGA</sequence>
<protein>
    <submittedName>
        <fullName evidence="2">Uncharacterized protein</fullName>
    </submittedName>
</protein>
<name>A0A7T0KGR4_9CORY</name>
<dbReference type="AlphaFoldDB" id="A0A7T0KGR4"/>
<feature type="region of interest" description="Disordered" evidence="1">
    <location>
        <begin position="254"/>
        <end position="284"/>
    </location>
</feature>
<dbReference type="CDD" id="cd21904">
    <property type="entry name" value="TtfA-like"/>
    <property type="match status" value="1"/>
</dbReference>
<feature type="compositionally biased region" description="Basic and acidic residues" evidence="1">
    <location>
        <begin position="256"/>
        <end position="274"/>
    </location>
</feature>
<dbReference type="EMBL" id="CP064954">
    <property type="protein sequence ID" value="QPK80420.1"/>
    <property type="molecule type" value="Genomic_DNA"/>
</dbReference>